<reference evidence="2 3" key="1">
    <citation type="submission" date="2016-10" db="EMBL/GenBank/DDBJ databases">
        <authorList>
            <person name="Varghese N."/>
            <person name="Submissions S."/>
        </authorList>
    </citation>
    <scope>NUCLEOTIDE SEQUENCE [LARGE SCALE GENOMIC DNA]</scope>
    <source>
        <strain evidence="2 3">WCC6</strain>
    </source>
</reference>
<keyword evidence="1" id="KW-0812">Transmembrane</keyword>
<feature type="transmembrane region" description="Helical" evidence="1">
    <location>
        <begin position="56"/>
        <end position="79"/>
    </location>
</feature>
<dbReference type="Pfam" id="PF04018">
    <property type="entry name" value="VCA0040-like"/>
    <property type="match status" value="1"/>
</dbReference>
<gene>
    <name evidence="2" type="ORF">SAMN05216495_11740</name>
</gene>
<feature type="transmembrane region" description="Helical" evidence="1">
    <location>
        <begin position="270"/>
        <end position="289"/>
    </location>
</feature>
<feature type="transmembrane region" description="Helical" evidence="1">
    <location>
        <begin position="20"/>
        <end position="44"/>
    </location>
</feature>
<proteinExistence type="predicted"/>
<dbReference type="OMA" id="INFIRGF"/>
<name>A0A1H2ZZ48_ACIFE</name>
<keyword evidence="1" id="KW-1133">Transmembrane helix</keyword>
<evidence type="ECO:0000256" key="1">
    <source>
        <dbReference type="SAM" id="Phobius"/>
    </source>
</evidence>
<sequence>MDLFLNMVRGFCMALADSVPGVSGGTIAFVLGFYDEFIGSLYVLTHGNRELKREGIRFLAKLGMGWVIGMGSSVLVISSLFTSRIYELSSLFLGFSIFSLPLIIREEKECLRRVSRLLFLVLGIVLVLVIAAVNPTGGQGTNVEIAHLTPLLGGYIFVCAMIAICAMVLPGISGSTMLLIFGLYVPIISAIKEFLHMNLSYFPVLCVFGFGVLTGIVGIIKLVKNALDNHRAAMVYFILGLMIGSLYAIAQGPTTLKVPQPALTWETFHIFWFLMGGVFLAGLNGLKAFTEKKMHPDK</sequence>
<evidence type="ECO:0000313" key="2">
    <source>
        <dbReference type="EMBL" id="SDX22613.1"/>
    </source>
</evidence>
<feature type="transmembrane region" description="Helical" evidence="1">
    <location>
        <begin position="232"/>
        <end position="250"/>
    </location>
</feature>
<feature type="transmembrane region" description="Helical" evidence="1">
    <location>
        <begin position="85"/>
        <end position="104"/>
    </location>
</feature>
<dbReference type="PANTHER" id="PTHR37308">
    <property type="entry name" value="INTEGRAL MEMBRANE PROTEIN"/>
    <property type="match status" value="1"/>
</dbReference>
<feature type="transmembrane region" description="Helical" evidence="1">
    <location>
        <begin position="145"/>
        <end position="169"/>
    </location>
</feature>
<comment type="caution">
    <text evidence="2">The sequence shown here is derived from an EMBL/GenBank/DDBJ whole genome shotgun (WGS) entry which is preliminary data.</text>
</comment>
<protein>
    <submittedName>
        <fullName evidence="2">Putative membrane protein</fullName>
    </submittedName>
</protein>
<dbReference type="AlphaFoldDB" id="A0A1H2ZZ48"/>
<evidence type="ECO:0000313" key="3">
    <source>
        <dbReference type="Proteomes" id="UP000182379"/>
    </source>
</evidence>
<dbReference type="InterPro" id="IPR007163">
    <property type="entry name" value="VCA0040-like"/>
</dbReference>
<dbReference type="GeneID" id="78335254"/>
<dbReference type="PANTHER" id="PTHR37308:SF1">
    <property type="entry name" value="POLYPRENYL-PHOSPHATE TRANSPORTER"/>
    <property type="match status" value="1"/>
</dbReference>
<organism evidence="2 3">
    <name type="scientific">Acidaminococcus fermentans</name>
    <dbReference type="NCBI Taxonomy" id="905"/>
    <lineage>
        <taxon>Bacteria</taxon>
        <taxon>Bacillati</taxon>
        <taxon>Bacillota</taxon>
        <taxon>Negativicutes</taxon>
        <taxon>Acidaminococcales</taxon>
        <taxon>Acidaminococcaceae</taxon>
        <taxon>Acidaminococcus</taxon>
    </lineage>
</organism>
<dbReference type="RefSeq" id="WP_012938905.1">
    <property type="nucleotide sequence ID" value="NZ_CALAKB010000033.1"/>
</dbReference>
<feature type="transmembrane region" description="Helical" evidence="1">
    <location>
        <begin position="176"/>
        <end position="195"/>
    </location>
</feature>
<keyword evidence="1" id="KW-0472">Membrane</keyword>
<accession>A0A1H2ZZ48</accession>
<feature type="transmembrane region" description="Helical" evidence="1">
    <location>
        <begin position="116"/>
        <end position="133"/>
    </location>
</feature>
<dbReference type="EMBL" id="FNOP01000017">
    <property type="protein sequence ID" value="SDX22613.1"/>
    <property type="molecule type" value="Genomic_DNA"/>
</dbReference>
<dbReference type="Proteomes" id="UP000182379">
    <property type="component" value="Unassembled WGS sequence"/>
</dbReference>
<feature type="transmembrane region" description="Helical" evidence="1">
    <location>
        <begin position="201"/>
        <end position="220"/>
    </location>
</feature>